<keyword evidence="1" id="KW-1133">Transmembrane helix</keyword>
<feature type="transmembrane region" description="Helical" evidence="1">
    <location>
        <begin position="143"/>
        <end position="167"/>
    </location>
</feature>
<dbReference type="InterPro" id="IPR025250">
    <property type="entry name" value="DUF4199"/>
</dbReference>
<evidence type="ECO:0000313" key="3">
    <source>
        <dbReference type="Proteomes" id="UP000309016"/>
    </source>
</evidence>
<feature type="transmembrane region" description="Helical" evidence="1">
    <location>
        <begin position="80"/>
        <end position="101"/>
    </location>
</feature>
<dbReference type="Pfam" id="PF13858">
    <property type="entry name" value="DUF4199"/>
    <property type="match status" value="1"/>
</dbReference>
<accession>A0A5B7X7X9</accession>
<reference evidence="2 3" key="1">
    <citation type="submission" date="2019-06" db="EMBL/GenBank/DDBJ databases">
        <title>Complete genome sequence of Antarcticibacterium flavum KCTC 52984T from an Antarctic marine sediment.</title>
        <authorList>
            <person name="Lee Y.M."/>
            <person name="Shin S.C."/>
        </authorList>
    </citation>
    <scope>NUCLEOTIDE SEQUENCE [LARGE SCALE GENOMIC DNA]</scope>
    <source>
        <strain evidence="2 3">KCTC 52984</strain>
    </source>
</reference>
<protein>
    <submittedName>
        <fullName evidence="2">DUF4199 domain-containing protein</fullName>
    </submittedName>
</protein>
<proteinExistence type="predicted"/>
<dbReference type="Proteomes" id="UP000309016">
    <property type="component" value="Chromosome"/>
</dbReference>
<evidence type="ECO:0000313" key="2">
    <source>
        <dbReference type="EMBL" id="QCY71235.1"/>
    </source>
</evidence>
<name>A0A5B7X7X9_9FLAO</name>
<dbReference type="OrthoDB" id="1122768at2"/>
<organism evidence="2 3">
    <name type="scientific">Antarcticibacterium flavum</name>
    <dbReference type="NCBI Taxonomy" id="2058175"/>
    <lineage>
        <taxon>Bacteria</taxon>
        <taxon>Pseudomonadati</taxon>
        <taxon>Bacteroidota</taxon>
        <taxon>Flavobacteriia</taxon>
        <taxon>Flavobacteriales</taxon>
        <taxon>Flavobacteriaceae</taxon>
        <taxon>Antarcticibacterium</taxon>
    </lineage>
</organism>
<keyword evidence="3" id="KW-1185">Reference proteome</keyword>
<evidence type="ECO:0000256" key="1">
    <source>
        <dbReference type="SAM" id="Phobius"/>
    </source>
</evidence>
<gene>
    <name evidence="2" type="ORF">FHG64_18575</name>
</gene>
<keyword evidence="1" id="KW-0472">Membrane</keyword>
<feature type="transmembrane region" description="Helical" evidence="1">
    <location>
        <begin position="40"/>
        <end position="59"/>
    </location>
</feature>
<dbReference type="RefSeq" id="WP_139067783.1">
    <property type="nucleotide sequence ID" value="NZ_CP040812.1"/>
</dbReference>
<dbReference type="EMBL" id="CP040812">
    <property type="protein sequence ID" value="QCY71235.1"/>
    <property type="molecule type" value="Genomic_DNA"/>
</dbReference>
<dbReference type="KEGG" id="afla:FHG64_18575"/>
<keyword evidence="1" id="KW-0812">Transmembrane</keyword>
<feature type="transmembrane region" description="Helical" evidence="1">
    <location>
        <begin position="12"/>
        <end position="34"/>
    </location>
</feature>
<sequence length="176" mass="19462">METQKTEAKKFVLNYGVLLGILSVIMGVIMYVTNAYLDPGFIYSILGFLILIVVISLAIKAFKTENGNYLSLGEALKVGIGVAVIGGIITALWSFVLMNYIEPDYMTQMMDVSRDKMTEMNPNMTDAQLEAAMEFNAKFSSPWIVMAFSLIGNLFFGLIISLIAGLIMKNKNPYEA</sequence>
<dbReference type="AlphaFoldDB" id="A0A5B7X7X9"/>